<protein>
    <recommendedName>
        <fullName evidence="3">Lipoprotein</fullName>
    </recommendedName>
</protein>
<keyword evidence="2" id="KW-1185">Reference proteome</keyword>
<dbReference type="PROSITE" id="PS51257">
    <property type="entry name" value="PROKAR_LIPOPROTEIN"/>
    <property type="match status" value="1"/>
</dbReference>
<evidence type="ECO:0000313" key="2">
    <source>
        <dbReference type="Proteomes" id="UP001597448"/>
    </source>
</evidence>
<dbReference type="EMBL" id="JBHUKY010000035">
    <property type="protein sequence ID" value="MFD2412533.1"/>
    <property type="molecule type" value="Genomic_DNA"/>
</dbReference>
<accession>A0ABW5FBZ0</accession>
<reference evidence="2" key="1">
    <citation type="journal article" date="2019" name="Int. J. Syst. Evol. Microbiol.">
        <title>The Global Catalogue of Microorganisms (GCM) 10K type strain sequencing project: providing services to taxonomists for standard genome sequencing and annotation.</title>
        <authorList>
            <consortium name="The Broad Institute Genomics Platform"/>
            <consortium name="The Broad Institute Genome Sequencing Center for Infectious Disease"/>
            <person name="Wu L."/>
            <person name="Ma J."/>
        </authorList>
    </citation>
    <scope>NUCLEOTIDE SEQUENCE [LARGE SCALE GENOMIC DNA]</scope>
    <source>
        <strain evidence="2">CCM 8725</strain>
    </source>
</reference>
<evidence type="ECO:0008006" key="3">
    <source>
        <dbReference type="Google" id="ProtNLM"/>
    </source>
</evidence>
<proteinExistence type="predicted"/>
<name>A0ABW5FBZ0_9BACL</name>
<dbReference type="RefSeq" id="WP_209993231.1">
    <property type="nucleotide sequence ID" value="NZ_JBHSVQ010000001.1"/>
</dbReference>
<comment type="caution">
    <text evidence="1">The sequence shown here is derived from an EMBL/GenBank/DDBJ whole genome shotgun (WGS) entry which is preliminary data.</text>
</comment>
<sequence length="139" mass="15533">MYRKGKLVLALIIIVLITGCSKFSSMPLPEMVATLDTGETIPVEISTFNWGAKELYGGPWEAMEDKDPEIISGGSTINIQFDSTPDSILIREHFSKYKFKDITDLNQFNIPDSKGTYIYGVMATWKKGSAIYALKIQVE</sequence>
<dbReference type="Proteomes" id="UP001597448">
    <property type="component" value="Unassembled WGS sequence"/>
</dbReference>
<organism evidence="1 2">
    <name type="scientific">Paenibacillus rhizoplanae</name>
    <dbReference type="NCBI Taxonomy" id="1917181"/>
    <lineage>
        <taxon>Bacteria</taxon>
        <taxon>Bacillati</taxon>
        <taxon>Bacillota</taxon>
        <taxon>Bacilli</taxon>
        <taxon>Bacillales</taxon>
        <taxon>Paenibacillaceae</taxon>
        <taxon>Paenibacillus</taxon>
    </lineage>
</organism>
<evidence type="ECO:0000313" key="1">
    <source>
        <dbReference type="EMBL" id="MFD2412533.1"/>
    </source>
</evidence>
<gene>
    <name evidence="1" type="ORF">ACFSX3_21810</name>
</gene>